<comment type="function">
    <text evidence="13 16">Subunits I and II form the functional core of the enzyme complex. Electrons originating in cytochrome c are transferred via heme a and Cu(A) to the binuclear center formed by heme a3 and Cu(B).</text>
</comment>
<keyword evidence="9 15" id="KW-0249">Electron transport</keyword>
<dbReference type="PROSITE" id="PS50857">
    <property type="entry name" value="COX2_CUA"/>
    <property type="match status" value="1"/>
</dbReference>
<comment type="cofactor">
    <cofactor evidence="1">
        <name>heme</name>
        <dbReference type="ChEBI" id="CHEBI:30413"/>
    </cofactor>
</comment>
<organism evidence="20 21">
    <name type="scientific">Elstera litoralis</name>
    <dbReference type="NCBI Taxonomy" id="552518"/>
    <lineage>
        <taxon>Bacteria</taxon>
        <taxon>Pseudomonadati</taxon>
        <taxon>Pseudomonadota</taxon>
        <taxon>Alphaproteobacteria</taxon>
        <taxon>Rhodospirillales</taxon>
        <taxon>Rhodospirillaceae</taxon>
        <taxon>Elstera</taxon>
    </lineage>
</organism>
<dbReference type="GO" id="GO:0005507">
    <property type="term" value="F:copper ion binding"/>
    <property type="evidence" value="ECO:0007669"/>
    <property type="project" value="InterPro"/>
</dbReference>
<evidence type="ECO:0000313" key="20">
    <source>
        <dbReference type="EMBL" id="KJV08775.1"/>
    </source>
</evidence>
<sequence>MSMSRNWGWLVAILALLPLMLGAASSLAVEPSVPANWAMGMIDAASPVKDRIHHFHDLMLWIITGIVLFVLVLLLVVIFRFNAKANPNPSTTTHHTMLEIVWTLAPVLILVAIAAPSFRLLYFLDRAPNAEMTIKVTGHQWYWSYEYPDNGNFTFDSYMLDDKAAAEQKMPRLLGVDNRLVVPVDTQVRVLVTSADVMHSWLVPPFGVQIYAFPGRTNETWLQAQKEGIFFGQCNQICGINHGFMPIAVEVVSKEKFAAWAKEAQTKFAANRPGAPGNAVAQAVAQ</sequence>
<evidence type="ECO:0000256" key="5">
    <source>
        <dbReference type="ARBA" id="ARBA00022660"/>
    </source>
</evidence>
<dbReference type="Proteomes" id="UP000033774">
    <property type="component" value="Unassembled WGS sequence"/>
</dbReference>
<evidence type="ECO:0000259" key="19">
    <source>
        <dbReference type="PROSITE" id="PS50999"/>
    </source>
</evidence>
<dbReference type="PATRIC" id="fig|552518.3.peg.2985"/>
<dbReference type="InterPro" id="IPR045187">
    <property type="entry name" value="CcO_II"/>
</dbReference>
<evidence type="ECO:0000256" key="17">
    <source>
        <dbReference type="SAM" id="Phobius"/>
    </source>
</evidence>
<keyword evidence="5 15" id="KW-0679">Respiratory chain</keyword>
<dbReference type="GO" id="GO:0016491">
    <property type="term" value="F:oxidoreductase activity"/>
    <property type="evidence" value="ECO:0007669"/>
    <property type="project" value="InterPro"/>
</dbReference>
<dbReference type="InterPro" id="IPR034210">
    <property type="entry name" value="CcO_II_C"/>
</dbReference>
<protein>
    <recommendedName>
        <fullName evidence="16">Cytochrome c oxidase subunit 2</fullName>
        <ecNumber evidence="16">7.1.1.9</ecNumber>
    </recommendedName>
</protein>
<dbReference type="NCBIfam" id="TIGR02866">
    <property type="entry name" value="CoxB"/>
    <property type="match status" value="1"/>
</dbReference>
<evidence type="ECO:0000256" key="2">
    <source>
        <dbReference type="ARBA" id="ARBA00004141"/>
    </source>
</evidence>
<evidence type="ECO:0000256" key="9">
    <source>
        <dbReference type="ARBA" id="ARBA00022982"/>
    </source>
</evidence>
<feature type="transmembrane region" description="Helical" evidence="17">
    <location>
        <begin position="58"/>
        <end position="79"/>
    </location>
</feature>
<dbReference type="PRINTS" id="PR01166">
    <property type="entry name" value="CYCOXIDASEII"/>
</dbReference>
<dbReference type="InterPro" id="IPR002429">
    <property type="entry name" value="CcO_II-like_C"/>
</dbReference>
<keyword evidence="21" id="KW-1185">Reference proteome</keyword>
<dbReference type="EC" id="7.1.1.9" evidence="16"/>
<dbReference type="CDD" id="cd13912">
    <property type="entry name" value="CcO_II_C"/>
    <property type="match status" value="1"/>
</dbReference>
<evidence type="ECO:0000256" key="11">
    <source>
        <dbReference type="ARBA" id="ARBA00023008"/>
    </source>
</evidence>
<dbReference type="EMBL" id="LAJY01000451">
    <property type="protein sequence ID" value="KJV08775.1"/>
    <property type="molecule type" value="Genomic_DNA"/>
</dbReference>
<feature type="domain" description="Cytochrome oxidase subunit II transmembrane region profile" evidence="19">
    <location>
        <begin position="33"/>
        <end position="128"/>
    </location>
</feature>
<evidence type="ECO:0000256" key="10">
    <source>
        <dbReference type="ARBA" id="ARBA00022989"/>
    </source>
</evidence>
<gene>
    <name evidence="20" type="ORF">VZ95_15600</name>
</gene>
<dbReference type="Pfam" id="PF00116">
    <property type="entry name" value="COX2"/>
    <property type="match status" value="1"/>
</dbReference>
<keyword evidence="10 17" id="KW-1133">Transmembrane helix</keyword>
<dbReference type="InterPro" id="IPR014222">
    <property type="entry name" value="Cyt_c_oxidase_su2"/>
</dbReference>
<reference evidence="20 21" key="1">
    <citation type="submission" date="2015-03" db="EMBL/GenBank/DDBJ databases">
        <title>Draft genome sequence of Elstera litoralis.</title>
        <authorList>
            <person name="Rahalkar M.C."/>
            <person name="Dhakephalkar P.K."/>
            <person name="Pore S.D."/>
            <person name="Arora P."/>
            <person name="Kapse N.G."/>
            <person name="Pandit P.S."/>
        </authorList>
    </citation>
    <scope>NUCLEOTIDE SEQUENCE [LARGE SCALE GENOMIC DNA]</scope>
    <source>
        <strain evidence="20 21">Dia-1</strain>
    </source>
</reference>
<dbReference type="Gene3D" id="1.10.287.90">
    <property type="match status" value="1"/>
</dbReference>
<dbReference type="InterPro" id="IPR008972">
    <property type="entry name" value="Cupredoxin"/>
</dbReference>
<comment type="catalytic activity">
    <reaction evidence="14 16">
        <text>4 Fe(II)-[cytochrome c] + O2 + 8 H(+)(in) = 4 Fe(III)-[cytochrome c] + 2 H2O + 4 H(+)(out)</text>
        <dbReference type="Rhea" id="RHEA:11436"/>
        <dbReference type="Rhea" id="RHEA-COMP:10350"/>
        <dbReference type="Rhea" id="RHEA-COMP:14399"/>
        <dbReference type="ChEBI" id="CHEBI:15377"/>
        <dbReference type="ChEBI" id="CHEBI:15378"/>
        <dbReference type="ChEBI" id="CHEBI:15379"/>
        <dbReference type="ChEBI" id="CHEBI:29033"/>
        <dbReference type="ChEBI" id="CHEBI:29034"/>
        <dbReference type="EC" id="7.1.1.9"/>
    </reaction>
</comment>
<evidence type="ECO:0000256" key="7">
    <source>
        <dbReference type="ARBA" id="ARBA00022723"/>
    </source>
</evidence>
<proteinExistence type="inferred from homology"/>
<accession>A0A0F3IPV2</accession>
<keyword evidence="8" id="KW-1278">Translocase</keyword>
<dbReference type="FunFam" id="2.60.40.420:FF:000001">
    <property type="entry name" value="Cytochrome c oxidase subunit 2"/>
    <property type="match status" value="1"/>
</dbReference>
<feature type="transmembrane region" description="Helical" evidence="17">
    <location>
        <begin position="100"/>
        <end position="124"/>
    </location>
</feature>
<dbReference type="Pfam" id="PF02790">
    <property type="entry name" value="COX2_TM"/>
    <property type="match status" value="1"/>
</dbReference>
<keyword evidence="4 15" id="KW-0813">Transport</keyword>
<keyword evidence="12 17" id="KW-0472">Membrane</keyword>
<evidence type="ECO:0000259" key="18">
    <source>
        <dbReference type="PROSITE" id="PS50857"/>
    </source>
</evidence>
<evidence type="ECO:0000256" key="15">
    <source>
        <dbReference type="RuleBase" id="RU000456"/>
    </source>
</evidence>
<dbReference type="GO" id="GO:0042773">
    <property type="term" value="P:ATP synthesis coupled electron transport"/>
    <property type="evidence" value="ECO:0007669"/>
    <property type="project" value="TreeGrafter"/>
</dbReference>
<dbReference type="InterPro" id="IPR011759">
    <property type="entry name" value="Cyt_c_oxidase_su2_TM_dom"/>
</dbReference>
<dbReference type="Gene3D" id="2.60.40.420">
    <property type="entry name" value="Cupredoxins - blue copper proteins"/>
    <property type="match status" value="1"/>
</dbReference>
<dbReference type="PROSITE" id="PS50999">
    <property type="entry name" value="COX2_TM"/>
    <property type="match status" value="1"/>
</dbReference>
<dbReference type="InterPro" id="IPR036257">
    <property type="entry name" value="Cyt_c_oxidase_su2_TM_sf"/>
</dbReference>
<evidence type="ECO:0000313" key="21">
    <source>
        <dbReference type="Proteomes" id="UP000033774"/>
    </source>
</evidence>
<evidence type="ECO:0000256" key="6">
    <source>
        <dbReference type="ARBA" id="ARBA00022692"/>
    </source>
</evidence>
<feature type="domain" description="Cytochrome oxidase subunit II copper A binding" evidence="18">
    <location>
        <begin position="129"/>
        <end position="263"/>
    </location>
</feature>
<keyword evidence="11 16" id="KW-0186">Copper</keyword>
<evidence type="ECO:0000256" key="8">
    <source>
        <dbReference type="ARBA" id="ARBA00022967"/>
    </source>
</evidence>
<keyword evidence="6 15" id="KW-0812">Transmembrane</keyword>
<dbReference type="AlphaFoldDB" id="A0A0F3IPV2"/>
<dbReference type="GO" id="GO:0005886">
    <property type="term" value="C:plasma membrane"/>
    <property type="evidence" value="ECO:0007669"/>
    <property type="project" value="UniProtKB-SubCell"/>
</dbReference>
<dbReference type="SUPFAM" id="SSF49503">
    <property type="entry name" value="Cupredoxins"/>
    <property type="match status" value="1"/>
</dbReference>
<dbReference type="PANTHER" id="PTHR22888">
    <property type="entry name" value="CYTOCHROME C OXIDASE, SUBUNIT II"/>
    <property type="match status" value="1"/>
</dbReference>
<evidence type="ECO:0000256" key="14">
    <source>
        <dbReference type="ARBA" id="ARBA00047816"/>
    </source>
</evidence>
<dbReference type="GO" id="GO:0004129">
    <property type="term" value="F:cytochrome-c oxidase activity"/>
    <property type="evidence" value="ECO:0007669"/>
    <property type="project" value="UniProtKB-EC"/>
</dbReference>
<dbReference type="InterPro" id="IPR001505">
    <property type="entry name" value="Copper_CuA"/>
</dbReference>
<comment type="similarity">
    <text evidence="3 15">Belongs to the cytochrome c oxidase subunit 2 family.</text>
</comment>
<comment type="caution">
    <text evidence="20">The sequence shown here is derived from an EMBL/GenBank/DDBJ whole genome shotgun (WGS) entry which is preliminary data.</text>
</comment>
<keyword evidence="7 16" id="KW-0479">Metal-binding</keyword>
<dbReference type="PROSITE" id="PS00078">
    <property type="entry name" value="COX2"/>
    <property type="match status" value="1"/>
</dbReference>
<dbReference type="PANTHER" id="PTHR22888:SF9">
    <property type="entry name" value="CYTOCHROME C OXIDASE SUBUNIT 2"/>
    <property type="match status" value="1"/>
</dbReference>
<evidence type="ECO:0000256" key="16">
    <source>
        <dbReference type="RuleBase" id="RU004024"/>
    </source>
</evidence>
<comment type="cofactor">
    <cofactor evidence="16">
        <name>Cu cation</name>
        <dbReference type="ChEBI" id="CHEBI:23378"/>
    </cofactor>
    <text evidence="16">Binds a copper A center.</text>
</comment>
<comment type="subcellular location">
    <subcellularLocation>
        <location evidence="15">Cell membrane</location>
        <topology evidence="15">Multi-pass membrane protein</topology>
    </subcellularLocation>
    <subcellularLocation>
        <location evidence="2">Membrane</location>
        <topology evidence="2">Multi-pass membrane protein</topology>
    </subcellularLocation>
</comment>
<evidence type="ECO:0000256" key="13">
    <source>
        <dbReference type="ARBA" id="ARBA00024688"/>
    </source>
</evidence>
<dbReference type="SUPFAM" id="SSF81464">
    <property type="entry name" value="Cytochrome c oxidase subunit II-like, transmembrane region"/>
    <property type="match status" value="1"/>
</dbReference>
<name>A0A0F3IPV2_9PROT</name>
<evidence type="ECO:0000256" key="12">
    <source>
        <dbReference type="ARBA" id="ARBA00023136"/>
    </source>
</evidence>
<evidence type="ECO:0000256" key="4">
    <source>
        <dbReference type="ARBA" id="ARBA00022448"/>
    </source>
</evidence>
<evidence type="ECO:0000256" key="3">
    <source>
        <dbReference type="ARBA" id="ARBA00007866"/>
    </source>
</evidence>
<evidence type="ECO:0000256" key="1">
    <source>
        <dbReference type="ARBA" id="ARBA00001971"/>
    </source>
</evidence>